<evidence type="ECO:0000313" key="2">
    <source>
        <dbReference type="EMBL" id="KAG1533877.1"/>
    </source>
</evidence>
<feature type="region of interest" description="Disordered" evidence="1">
    <location>
        <begin position="43"/>
        <end position="95"/>
    </location>
</feature>
<protein>
    <submittedName>
        <fullName evidence="2">Uncharacterized protein</fullName>
    </submittedName>
</protein>
<reference evidence="2 3" key="1">
    <citation type="journal article" date="2020" name="Microb. Genom.">
        <title>Genetic diversity of clinical and environmental Mucorales isolates obtained from an investigation of mucormycosis cases among solid organ transplant recipients.</title>
        <authorList>
            <person name="Nguyen M.H."/>
            <person name="Kaul D."/>
            <person name="Muto C."/>
            <person name="Cheng S.J."/>
            <person name="Richter R.A."/>
            <person name="Bruno V.M."/>
            <person name="Liu G."/>
            <person name="Beyhan S."/>
            <person name="Sundermann A.J."/>
            <person name="Mounaud S."/>
            <person name="Pasculle A.W."/>
            <person name="Nierman W.C."/>
            <person name="Driscoll E."/>
            <person name="Cumbie R."/>
            <person name="Clancy C.J."/>
            <person name="Dupont C.L."/>
        </authorList>
    </citation>
    <scope>NUCLEOTIDE SEQUENCE [LARGE SCALE GENOMIC DNA]</scope>
    <source>
        <strain evidence="2 3">GL24</strain>
    </source>
</reference>
<gene>
    <name evidence="2" type="ORF">G6F50_015722</name>
</gene>
<dbReference type="Proteomes" id="UP000740926">
    <property type="component" value="Unassembled WGS sequence"/>
</dbReference>
<accession>A0A9P6XWH4</accession>
<feature type="region of interest" description="Disordered" evidence="1">
    <location>
        <begin position="1"/>
        <end position="29"/>
    </location>
</feature>
<evidence type="ECO:0000256" key="1">
    <source>
        <dbReference type="SAM" id="MobiDB-lite"/>
    </source>
</evidence>
<feature type="compositionally biased region" description="Gly residues" evidence="1">
    <location>
        <begin position="48"/>
        <end position="57"/>
    </location>
</feature>
<keyword evidence="3" id="KW-1185">Reference proteome</keyword>
<dbReference type="EMBL" id="JAANIU010009004">
    <property type="protein sequence ID" value="KAG1533877.1"/>
    <property type="molecule type" value="Genomic_DNA"/>
</dbReference>
<sequence length="184" mass="19603">MQQPQHAMGARHLCAGQRGRQERGGKRRQVLVLHHRRLRLRPFAGSRHGQGGAGAGRHGCRQRAKLQGAGRGAGQRRPGHGQCGQAGARIRHRGRRAAPGVALDLPVGPACAGSGKCARPVLRGRLLLGLRRCVAPMVVAFREGLPRPEAHDDAGRRVFQRAALPAFGGGGRQHRWQGGGGQDA</sequence>
<proteinExistence type="predicted"/>
<comment type="caution">
    <text evidence="2">The sequence shown here is derived from an EMBL/GenBank/DDBJ whole genome shotgun (WGS) entry which is preliminary data.</text>
</comment>
<name>A0A9P6XWH4_9FUNG</name>
<organism evidence="2 3">
    <name type="scientific">Rhizopus delemar</name>
    <dbReference type="NCBI Taxonomy" id="936053"/>
    <lineage>
        <taxon>Eukaryota</taxon>
        <taxon>Fungi</taxon>
        <taxon>Fungi incertae sedis</taxon>
        <taxon>Mucoromycota</taxon>
        <taxon>Mucoromycotina</taxon>
        <taxon>Mucoromycetes</taxon>
        <taxon>Mucorales</taxon>
        <taxon>Mucorineae</taxon>
        <taxon>Rhizopodaceae</taxon>
        <taxon>Rhizopus</taxon>
    </lineage>
</organism>
<evidence type="ECO:0000313" key="3">
    <source>
        <dbReference type="Proteomes" id="UP000740926"/>
    </source>
</evidence>
<dbReference type="AlphaFoldDB" id="A0A9P6XWH4"/>